<evidence type="ECO:0000313" key="2">
    <source>
        <dbReference type="Proteomes" id="UP001331515"/>
    </source>
</evidence>
<proteinExistence type="predicted"/>
<gene>
    <name evidence="1" type="ORF">CgunFtcFv8_015409</name>
</gene>
<protein>
    <recommendedName>
        <fullName evidence="3">Chemokine interleukin-8-like domain-containing protein</fullName>
    </recommendedName>
</protein>
<organism evidence="1 2">
    <name type="scientific">Champsocephalus gunnari</name>
    <name type="common">Mackerel icefish</name>
    <dbReference type="NCBI Taxonomy" id="52237"/>
    <lineage>
        <taxon>Eukaryota</taxon>
        <taxon>Metazoa</taxon>
        <taxon>Chordata</taxon>
        <taxon>Craniata</taxon>
        <taxon>Vertebrata</taxon>
        <taxon>Euteleostomi</taxon>
        <taxon>Actinopterygii</taxon>
        <taxon>Neopterygii</taxon>
        <taxon>Teleostei</taxon>
        <taxon>Neoteleostei</taxon>
        <taxon>Acanthomorphata</taxon>
        <taxon>Eupercaria</taxon>
        <taxon>Perciformes</taxon>
        <taxon>Notothenioidei</taxon>
        <taxon>Channichthyidae</taxon>
        <taxon>Champsocephalus</taxon>
    </lineage>
</organism>
<dbReference type="InterPro" id="IPR036048">
    <property type="entry name" value="Interleukin_8-like_sf"/>
</dbReference>
<dbReference type="SUPFAM" id="SSF54117">
    <property type="entry name" value="Interleukin 8-like chemokines"/>
    <property type="match status" value="1"/>
</dbReference>
<dbReference type="EMBL" id="JAURVH010001533">
    <property type="protein sequence ID" value="KAK5897950.1"/>
    <property type="molecule type" value="Genomic_DNA"/>
</dbReference>
<evidence type="ECO:0000313" key="1">
    <source>
        <dbReference type="EMBL" id="KAK5897950.1"/>
    </source>
</evidence>
<dbReference type="Gene3D" id="2.40.50.40">
    <property type="match status" value="1"/>
</dbReference>
<sequence length="80" mass="9263">MLLSVSKVGAWGQPLTCRKKCTNFKVQRIQSCVEQMQRRNCKHAFVVTNKRGTRCIKPDAVWLKEMINRGELHCPPDIHL</sequence>
<dbReference type="GO" id="GO:0005576">
    <property type="term" value="C:extracellular region"/>
    <property type="evidence" value="ECO:0007669"/>
    <property type="project" value="InterPro"/>
</dbReference>
<name>A0AAN8C6L8_CHAGU</name>
<comment type="caution">
    <text evidence="1">The sequence shown here is derived from an EMBL/GenBank/DDBJ whole genome shotgun (WGS) entry which is preliminary data.</text>
</comment>
<dbReference type="GO" id="GO:0008009">
    <property type="term" value="F:chemokine activity"/>
    <property type="evidence" value="ECO:0007669"/>
    <property type="project" value="InterPro"/>
</dbReference>
<keyword evidence="2" id="KW-1185">Reference proteome</keyword>
<dbReference type="GO" id="GO:0006955">
    <property type="term" value="P:immune response"/>
    <property type="evidence" value="ECO:0007669"/>
    <property type="project" value="InterPro"/>
</dbReference>
<reference evidence="1 2" key="1">
    <citation type="journal article" date="2023" name="Mol. Biol. Evol.">
        <title>Genomics of Secondarily Temperate Adaptation in the Only Non-Antarctic Icefish.</title>
        <authorList>
            <person name="Rivera-Colon A.G."/>
            <person name="Rayamajhi N."/>
            <person name="Minhas B.F."/>
            <person name="Madrigal G."/>
            <person name="Bilyk K.T."/>
            <person name="Yoon V."/>
            <person name="Hune M."/>
            <person name="Gregory S."/>
            <person name="Cheng C.H.C."/>
            <person name="Catchen J.M."/>
        </authorList>
    </citation>
    <scope>NUCLEOTIDE SEQUENCE [LARGE SCALE GENOMIC DNA]</scope>
    <source>
        <tissue evidence="1">White muscle</tissue>
    </source>
</reference>
<dbReference type="Proteomes" id="UP001331515">
    <property type="component" value="Unassembled WGS sequence"/>
</dbReference>
<accession>A0AAN8C6L8</accession>
<evidence type="ECO:0008006" key="3">
    <source>
        <dbReference type="Google" id="ProtNLM"/>
    </source>
</evidence>
<dbReference type="AlphaFoldDB" id="A0AAN8C6L8"/>